<dbReference type="OrthoDB" id="7066617at2"/>
<keyword evidence="4" id="KW-0997">Cell inner membrane</keyword>
<evidence type="ECO:0000256" key="7">
    <source>
        <dbReference type="ARBA" id="ARBA00022989"/>
    </source>
</evidence>
<dbReference type="GO" id="GO:0008320">
    <property type="term" value="F:protein transmembrane transporter activity"/>
    <property type="evidence" value="ECO:0007669"/>
    <property type="project" value="UniProtKB-UniRule"/>
</dbReference>
<dbReference type="PANTHER" id="PTHR42982:SF1">
    <property type="entry name" value="SEC-INDEPENDENT PROTEIN TRANSLOCASE PROTEIN TATA"/>
    <property type="match status" value="1"/>
</dbReference>
<keyword evidence="2 10" id="KW-0813">Transport</keyword>
<evidence type="ECO:0000313" key="11">
    <source>
        <dbReference type="EMBL" id="AKO65635.1"/>
    </source>
</evidence>
<keyword evidence="3 10" id="KW-1003">Cell membrane</keyword>
<reference evidence="11 12" key="1">
    <citation type="submission" date="2015-03" db="EMBL/GenBank/DDBJ databases">
        <title>Comparative analysis of the OM43 clade including a novel species from Red Sea uncovers genomic and metabolic diversity among marine methylotrophs.</title>
        <authorList>
            <person name="Jimenez-Infante F."/>
            <person name="Ngugi D.K."/>
            <person name="Vinu M."/>
            <person name="Alam I."/>
            <person name="Kamau A."/>
            <person name="Blom J."/>
            <person name="Bajic V.B."/>
            <person name="Stingl U."/>
        </authorList>
    </citation>
    <scope>NUCLEOTIDE SEQUENCE [LARGE SCALE GENOMIC DNA]</scope>
    <source>
        <strain evidence="11 12">MBRSH7</strain>
    </source>
</reference>
<evidence type="ECO:0000313" key="12">
    <source>
        <dbReference type="Proteomes" id="UP000066549"/>
    </source>
</evidence>
<evidence type="ECO:0000256" key="10">
    <source>
        <dbReference type="HAMAP-Rule" id="MF_00236"/>
    </source>
</evidence>
<sequence>MPGFKELLIILVVVLIIFGAGRLKNIGKDLGAAIKNFKEGMSDKSDKKDK</sequence>
<dbReference type="GO" id="GO:0043953">
    <property type="term" value="P:protein transport by the Tat complex"/>
    <property type="evidence" value="ECO:0007669"/>
    <property type="project" value="UniProtKB-UniRule"/>
</dbReference>
<dbReference type="Proteomes" id="UP000066549">
    <property type="component" value="Chromosome"/>
</dbReference>
<gene>
    <name evidence="10" type="primary">tatA</name>
    <name evidence="11" type="ORF">VI33_02530</name>
</gene>
<proteinExistence type="inferred from homology"/>
<evidence type="ECO:0000256" key="1">
    <source>
        <dbReference type="ARBA" id="ARBA00004162"/>
    </source>
</evidence>
<keyword evidence="12" id="KW-1185">Reference proteome</keyword>
<dbReference type="InterPro" id="IPR006312">
    <property type="entry name" value="TatA/E"/>
</dbReference>
<dbReference type="PANTHER" id="PTHR42982">
    <property type="entry name" value="SEC-INDEPENDENT PROTEIN TRANSLOCASE PROTEIN TATA"/>
    <property type="match status" value="1"/>
</dbReference>
<keyword evidence="6 10" id="KW-0653">Protein transport</keyword>
<dbReference type="GO" id="GO:0033281">
    <property type="term" value="C:TAT protein transport complex"/>
    <property type="evidence" value="ECO:0007669"/>
    <property type="project" value="UniProtKB-UniRule"/>
</dbReference>
<dbReference type="Pfam" id="PF02416">
    <property type="entry name" value="TatA_B_E"/>
    <property type="match status" value="1"/>
</dbReference>
<evidence type="ECO:0000256" key="8">
    <source>
        <dbReference type="ARBA" id="ARBA00023010"/>
    </source>
</evidence>
<evidence type="ECO:0000256" key="6">
    <source>
        <dbReference type="ARBA" id="ARBA00022927"/>
    </source>
</evidence>
<evidence type="ECO:0000256" key="9">
    <source>
        <dbReference type="ARBA" id="ARBA00023136"/>
    </source>
</evidence>
<dbReference type="Gene3D" id="1.20.5.3310">
    <property type="match status" value="1"/>
</dbReference>
<evidence type="ECO:0000256" key="2">
    <source>
        <dbReference type="ARBA" id="ARBA00022448"/>
    </source>
</evidence>
<keyword evidence="8 10" id="KW-0811">Translocation</keyword>
<evidence type="ECO:0000256" key="5">
    <source>
        <dbReference type="ARBA" id="ARBA00022692"/>
    </source>
</evidence>
<comment type="function">
    <text evidence="10">Part of the twin-arginine translocation (Tat) system that transports large folded proteins containing a characteristic twin-arginine motif in their signal peptide across membranes. TatA could form the protein-conducting channel of the Tat system.</text>
</comment>
<evidence type="ECO:0000256" key="4">
    <source>
        <dbReference type="ARBA" id="ARBA00022519"/>
    </source>
</evidence>
<organism evidence="11 12">
    <name type="scientific">Methylophilales bacterium MBRS-H7</name>
    <dbReference type="NCBI Taxonomy" id="1623450"/>
    <lineage>
        <taxon>Bacteria</taxon>
        <taxon>Pseudomonadati</taxon>
        <taxon>Pseudomonadota</taxon>
        <taxon>Betaproteobacteria</taxon>
        <taxon>Nitrosomonadales</taxon>
        <taxon>OM43 clade</taxon>
    </lineage>
</organism>
<keyword evidence="9 10" id="KW-0472">Membrane</keyword>
<dbReference type="NCBIfam" id="TIGR01411">
    <property type="entry name" value="tatAE"/>
    <property type="match status" value="1"/>
</dbReference>
<dbReference type="AlphaFoldDB" id="A0A0H4J0N0"/>
<name>A0A0H4J0N0_9PROT</name>
<keyword evidence="5 10" id="KW-0812">Transmembrane</keyword>
<evidence type="ECO:0000256" key="3">
    <source>
        <dbReference type="ARBA" id="ARBA00022475"/>
    </source>
</evidence>
<dbReference type="EMBL" id="CP011002">
    <property type="protein sequence ID" value="AKO65635.1"/>
    <property type="molecule type" value="Genomic_DNA"/>
</dbReference>
<dbReference type="HAMAP" id="MF_00236">
    <property type="entry name" value="TatA_E"/>
    <property type="match status" value="1"/>
</dbReference>
<accession>A0A0H4J0N0</accession>
<comment type="subcellular location">
    <subcellularLocation>
        <location evidence="1 10">Cell membrane</location>
        <topology evidence="1 10">Single-pass membrane protein</topology>
    </subcellularLocation>
</comment>
<comment type="similarity">
    <text evidence="10">Belongs to the TatA/E family.</text>
</comment>
<keyword evidence="7 10" id="KW-1133">Transmembrane helix</keyword>
<comment type="subunit">
    <text evidence="10">The Tat system comprises two distinct complexes: a TatABC complex, containing multiple copies of TatA, TatB and TatC subunits, and a separate TatA complex, containing only TatA subunits. Substrates initially bind to the TatABC complex, which probably triggers association of the separate TatA complex to form the active translocon.</text>
</comment>
<dbReference type="InterPro" id="IPR003369">
    <property type="entry name" value="TatA/B/E"/>
</dbReference>
<protein>
    <recommendedName>
        <fullName evidence="10">Sec-independent protein translocase protein TatA</fullName>
    </recommendedName>
</protein>